<feature type="transmembrane region" description="Helical" evidence="5">
    <location>
        <begin position="349"/>
        <end position="369"/>
    </location>
</feature>
<dbReference type="RefSeq" id="WP_013178454.1">
    <property type="nucleotide sequence ID" value="NC_014221.1"/>
</dbReference>
<evidence type="ECO:0000256" key="5">
    <source>
        <dbReference type="SAM" id="Phobius"/>
    </source>
</evidence>
<feature type="transmembrane region" description="Helical" evidence="5">
    <location>
        <begin position="83"/>
        <end position="107"/>
    </location>
</feature>
<accession>D7CQV5</accession>
<evidence type="ECO:0000256" key="3">
    <source>
        <dbReference type="ARBA" id="ARBA00022989"/>
    </source>
</evidence>
<dbReference type="PANTHER" id="PTHR42770:SF7">
    <property type="entry name" value="MEMBRANE PROTEIN"/>
    <property type="match status" value="1"/>
</dbReference>
<feature type="transmembrane region" description="Helical" evidence="5">
    <location>
        <begin position="151"/>
        <end position="172"/>
    </location>
</feature>
<keyword evidence="8" id="KW-1185">Reference proteome</keyword>
<feature type="transmembrane region" description="Helical" evidence="5">
    <location>
        <begin position="223"/>
        <end position="251"/>
    </location>
</feature>
<dbReference type="OrthoDB" id="259687at2"/>
<dbReference type="PANTHER" id="PTHR42770">
    <property type="entry name" value="AMINO ACID TRANSPORTER-RELATED"/>
    <property type="match status" value="1"/>
</dbReference>
<dbReference type="eggNOG" id="COG0531">
    <property type="taxonomic scope" value="Bacteria"/>
</dbReference>
<dbReference type="HOGENOM" id="CLU_007946_15_12_0"/>
<keyword evidence="4 5" id="KW-0472">Membrane</keyword>
<evidence type="ECO:0000313" key="8">
    <source>
        <dbReference type="Proteomes" id="UP000000379"/>
    </source>
</evidence>
<feature type="transmembrane region" description="Helical" evidence="5">
    <location>
        <begin position="40"/>
        <end position="62"/>
    </location>
</feature>
<feature type="domain" description="Amino acid permease/ SLC12A" evidence="6">
    <location>
        <begin position="13"/>
        <end position="396"/>
    </location>
</feature>
<proteinExistence type="predicted"/>
<gene>
    <name evidence="7" type="ordered locus">Trad_1975</name>
</gene>
<evidence type="ECO:0000256" key="4">
    <source>
        <dbReference type="ARBA" id="ARBA00023136"/>
    </source>
</evidence>
<feature type="transmembrane region" description="Helical" evidence="5">
    <location>
        <begin position="376"/>
        <end position="395"/>
    </location>
</feature>
<dbReference type="PIRSF" id="PIRSF006060">
    <property type="entry name" value="AA_transporter"/>
    <property type="match status" value="1"/>
</dbReference>
<dbReference type="InterPro" id="IPR050367">
    <property type="entry name" value="APC_superfamily"/>
</dbReference>
<comment type="subcellular location">
    <subcellularLocation>
        <location evidence="1">Membrane</location>
        <topology evidence="1">Multi-pass membrane protein</topology>
    </subcellularLocation>
</comment>
<dbReference type="InterPro" id="IPR004841">
    <property type="entry name" value="AA-permease/SLC12A_dom"/>
</dbReference>
<feature type="transmembrane region" description="Helical" evidence="5">
    <location>
        <begin position="12"/>
        <end position="34"/>
    </location>
</feature>
<feature type="transmembrane region" description="Helical" evidence="5">
    <location>
        <begin position="325"/>
        <end position="343"/>
    </location>
</feature>
<evidence type="ECO:0000313" key="7">
    <source>
        <dbReference type="EMBL" id="ADI15089.1"/>
    </source>
</evidence>
<name>D7CQV5_TRURR</name>
<feature type="transmembrane region" description="Helical" evidence="5">
    <location>
        <begin position="271"/>
        <end position="304"/>
    </location>
</feature>
<keyword evidence="3 5" id="KW-1133">Transmembrane helix</keyword>
<dbReference type="EMBL" id="CP002049">
    <property type="protein sequence ID" value="ADI15089.1"/>
    <property type="molecule type" value="Genomic_DNA"/>
</dbReference>
<feature type="transmembrane region" description="Helical" evidence="5">
    <location>
        <begin position="192"/>
        <end position="211"/>
    </location>
</feature>
<dbReference type="Proteomes" id="UP000000379">
    <property type="component" value="Chromosome"/>
</dbReference>
<reference evidence="8" key="1">
    <citation type="submission" date="2010-05" db="EMBL/GenBank/DDBJ databases">
        <title>The complete genome of Truepera radiovictris DSM 17093.</title>
        <authorList>
            <consortium name="US DOE Joint Genome Institute (JGI-PGF)"/>
            <person name="Lucas S."/>
            <person name="Copeland A."/>
            <person name="Lapidus A."/>
            <person name="Glavina del Rio T."/>
            <person name="Dalin E."/>
            <person name="Tice H."/>
            <person name="Bruce D."/>
            <person name="Goodwin L."/>
            <person name="Pitluck S."/>
            <person name="Kyrpides N."/>
            <person name="Mavromatis K."/>
            <person name="Ovchinnikova G."/>
            <person name="Munk A.C."/>
            <person name="Detter J.C."/>
            <person name="Han C."/>
            <person name="Tapia R."/>
            <person name="Land M."/>
            <person name="Hauser L."/>
            <person name="Markowitz V."/>
            <person name="Cheng J.-F."/>
            <person name="Hugenholtz P."/>
            <person name="Woyke T."/>
            <person name="Wu D."/>
            <person name="Tindall B."/>
            <person name="Pomrenke H.G."/>
            <person name="Brambilla E."/>
            <person name="Klenk H.-P."/>
            <person name="Eisen J.A."/>
        </authorList>
    </citation>
    <scope>NUCLEOTIDE SEQUENCE [LARGE SCALE GENOMIC DNA]</scope>
    <source>
        <strain evidence="8">DSM 17093 / CIP 108686 / LMG 22925 / RQ-24</strain>
    </source>
</reference>
<sequence length="422" mass="43193">MQQLTRHLGFPGAVIVGLGSIIGTGVFVSIGIAAGVAGPAVVLAVLLGALLATFNGLSSAQLAANYAVAGGTYAYGYRYLNPWLGFLAGWSFLVAKSASAATAALGFGGYLLGLLGVHAPWALALLALAATAGTTLVVLGGVRRSSATNLAIVSVTLFSLLLFVAAGLPSVRSANLVPLWPVGAGEGGWRELLHATALMFVAYTGYGRVATLGEEVRDPRRTIPWAIVTTLLVTLLLYAAVAVVGVGVVGADALAEAQRGAAPLALAARSFALPGTALLVSIGAMTAMLGVLLNLVLGLSRVLFAMGRGGDVPAVTARLDARGSPAVATLLVGGVIALLTLTGDVRTTWSFSAFFVLVYYALTNLAALRLPAEERLYGPAVALSGLVACAGLAFFVETAVWLTGLGWLALGLLWRLLWRQTR</sequence>
<dbReference type="STRING" id="649638.Trad_1975"/>
<protein>
    <submittedName>
        <fullName evidence="7">Amino acid permease-associated region</fullName>
    </submittedName>
</protein>
<feature type="transmembrane region" description="Helical" evidence="5">
    <location>
        <begin position="401"/>
        <end position="418"/>
    </location>
</feature>
<dbReference type="GO" id="GO:0016020">
    <property type="term" value="C:membrane"/>
    <property type="evidence" value="ECO:0007669"/>
    <property type="project" value="UniProtKB-SubCell"/>
</dbReference>
<dbReference type="GO" id="GO:0055085">
    <property type="term" value="P:transmembrane transport"/>
    <property type="evidence" value="ECO:0007669"/>
    <property type="project" value="InterPro"/>
</dbReference>
<dbReference type="Pfam" id="PF00324">
    <property type="entry name" value="AA_permease"/>
    <property type="match status" value="1"/>
</dbReference>
<keyword evidence="2 5" id="KW-0812">Transmembrane</keyword>
<reference evidence="7 8" key="2">
    <citation type="journal article" date="2011" name="Stand. Genomic Sci.">
        <title>Complete genome sequence of Truepera radiovictrix type strain (RQ-24).</title>
        <authorList>
            <person name="Ivanova N."/>
            <person name="Rohde C."/>
            <person name="Munk C."/>
            <person name="Nolan M."/>
            <person name="Lucas S."/>
            <person name="Del Rio T.G."/>
            <person name="Tice H."/>
            <person name="Deshpande S."/>
            <person name="Cheng J.F."/>
            <person name="Tapia R."/>
            <person name="Han C."/>
            <person name="Goodwin L."/>
            <person name="Pitluck S."/>
            <person name="Liolios K."/>
            <person name="Mavromatis K."/>
            <person name="Mikhailova N."/>
            <person name="Pati A."/>
            <person name="Chen A."/>
            <person name="Palaniappan K."/>
            <person name="Land M."/>
            <person name="Hauser L."/>
            <person name="Chang Y.J."/>
            <person name="Jeffries C.D."/>
            <person name="Brambilla E."/>
            <person name="Rohde M."/>
            <person name="Goker M."/>
            <person name="Tindall B.J."/>
            <person name="Woyke T."/>
            <person name="Bristow J."/>
            <person name="Eisen J.A."/>
            <person name="Markowitz V."/>
            <person name="Hugenholtz P."/>
            <person name="Kyrpides N.C."/>
            <person name="Klenk H.P."/>
            <person name="Lapidus A."/>
        </authorList>
    </citation>
    <scope>NUCLEOTIDE SEQUENCE [LARGE SCALE GENOMIC DNA]</scope>
    <source>
        <strain evidence="8">DSM 17093 / CIP 108686 / LMG 22925 / RQ-24</strain>
    </source>
</reference>
<organism evidence="7 8">
    <name type="scientific">Truepera radiovictrix (strain DSM 17093 / CIP 108686 / LMG 22925 / RQ-24)</name>
    <dbReference type="NCBI Taxonomy" id="649638"/>
    <lineage>
        <taxon>Bacteria</taxon>
        <taxon>Thermotogati</taxon>
        <taxon>Deinococcota</taxon>
        <taxon>Deinococci</taxon>
        <taxon>Trueperales</taxon>
        <taxon>Trueperaceae</taxon>
        <taxon>Truepera</taxon>
    </lineage>
</organism>
<evidence type="ECO:0000256" key="2">
    <source>
        <dbReference type="ARBA" id="ARBA00022692"/>
    </source>
</evidence>
<evidence type="ECO:0000256" key="1">
    <source>
        <dbReference type="ARBA" id="ARBA00004141"/>
    </source>
</evidence>
<dbReference type="AlphaFoldDB" id="D7CQV5"/>
<evidence type="ECO:0000259" key="6">
    <source>
        <dbReference type="Pfam" id="PF00324"/>
    </source>
</evidence>
<dbReference type="Gene3D" id="1.20.1740.10">
    <property type="entry name" value="Amino acid/polyamine transporter I"/>
    <property type="match status" value="1"/>
</dbReference>
<dbReference type="KEGG" id="tra:Trad_1975"/>
<feature type="transmembrane region" description="Helical" evidence="5">
    <location>
        <begin position="119"/>
        <end position="139"/>
    </location>
</feature>